<dbReference type="PROSITE" id="PS00819">
    <property type="entry name" value="DPS_2"/>
    <property type="match status" value="1"/>
</dbReference>
<evidence type="ECO:0000313" key="5">
    <source>
        <dbReference type="Proteomes" id="UP000005387"/>
    </source>
</evidence>
<name>E0IEI8_9BACL</name>
<dbReference type="Gene3D" id="1.20.1260.10">
    <property type="match status" value="1"/>
</dbReference>
<dbReference type="EMBL" id="AEDD01000012">
    <property type="protein sequence ID" value="EFM09076.1"/>
    <property type="molecule type" value="Genomic_DNA"/>
</dbReference>
<protein>
    <submittedName>
        <fullName evidence="4">Ferritin Dps family protein</fullName>
    </submittedName>
</protein>
<evidence type="ECO:0000256" key="2">
    <source>
        <dbReference type="RuleBase" id="RU003875"/>
    </source>
</evidence>
<dbReference type="SUPFAM" id="SSF47240">
    <property type="entry name" value="Ferritin-like"/>
    <property type="match status" value="1"/>
</dbReference>
<dbReference type="PRINTS" id="PR01346">
    <property type="entry name" value="HELNAPAPROT"/>
</dbReference>
<gene>
    <name evidence="4" type="ORF">PaecuDRAFT_4079</name>
</gene>
<dbReference type="Pfam" id="PF00210">
    <property type="entry name" value="Ferritin"/>
    <property type="match status" value="1"/>
</dbReference>
<evidence type="ECO:0000259" key="3">
    <source>
        <dbReference type="Pfam" id="PF00210"/>
    </source>
</evidence>
<dbReference type="eggNOG" id="COG0783">
    <property type="taxonomic scope" value="Bacteria"/>
</dbReference>
<dbReference type="RefSeq" id="WP_006040062.1">
    <property type="nucleotide sequence ID" value="NZ_AEDD01000012.1"/>
</dbReference>
<dbReference type="InterPro" id="IPR009078">
    <property type="entry name" value="Ferritin-like_SF"/>
</dbReference>
<evidence type="ECO:0000313" key="4">
    <source>
        <dbReference type="EMBL" id="EFM09076.1"/>
    </source>
</evidence>
<dbReference type="CDD" id="cd01043">
    <property type="entry name" value="DPS"/>
    <property type="match status" value="1"/>
</dbReference>
<dbReference type="InterPro" id="IPR012347">
    <property type="entry name" value="Ferritin-like"/>
</dbReference>
<organism evidence="4 5">
    <name type="scientific">Paenibacillus curdlanolyticus YK9</name>
    <dbReference type="NCBI Taxonomy" id="717606"/>
    <lineage>
        <taxon>Bacteria</taxon>
        <taxon>Bacillati</taxon>
        <taxon>Bacillota</taxon>
        <taxon>Bacilli</taxon>
        <taxon>Bacillales</taxon>
        <taxon>Paenibacillaceae</taxon>
        <taxon>Paenibacillus</taxon>
    </lineage>
</organism>
<dbReference type="PIRSF" id="PIRSF005900">
    <property type="entry name" value="Dps"/>
    <property type="match status" value="1"/>
</dbReference>
<evidence type="ECO:0000256" key="1">
    <source>
        <dbReference type="ARBA" id="ARBA00009497"/>
    </source>
</evidence>
<keyword evidence="5" id="KW-1185">Reference proteome</keyword>
<proteinExistence type="inferred from homology"/>
<dbReference type="GO" id="GO:0016722">
    <property type="term" value="F:oxidoreductase activity, acting on metal ions"/>
    <property type="evidence" value="ECO:0007669"/>
    <property type="project" value="InterPro"/>
</dbReference>
<dbReference type="InterPro" id="IPR008331">
    <property type="entry name" value="Ferritin_DPS_dom"/>
</dbReference>
<dbReference type="STRING" id="717606.PaecuDRAFT_4079"/>
<dbReference type="PROSITE" id="PS00818">
    <property type="entry name" value="DPS_1"/>
    <property type="match status" value="1"/>
</dbReference>
<dbReference type="GO" id="GO:0008199">
    <property type="term" value="F:ferric iron binding"/>
    <property type="evidence" value="ECO:0007669"/>
    <property type="project" value="InterPro"/>
</dbReference>
<comment type="similarity">
    <text evidence="1 2">Belongs to the Dps family.</text>
</comment>
<sequence length="157" mass="16939">MANETMTATKVGNSGGVIAALNSQLADWSVLYVKLHDYHWHVKGPNFYTLHAKFEELYTEAAAFVDEVAERILALGGKPTSTMKKYLEQSAIAEAAGNEDATGMVRTLASDLSGIADRLQQGVEAAEAASDGPTADLLVTKREAVQKHLWMLKAFLG</sequence>
<dbReference type="PANTHER" id="PTHR42932:SF1">
    <property type="entry name" value="GENERAL STRESS PROTEIN 20U"/>
    <property type="match status" value="1"/>
</dbReference>
<dbReference type="InterPro" id="IPR023188">
    <property type="entry name" value="DPS_DNA-bd_CS"/>
</dbReference>
<dbReference type="AlphaFoldDB" id="E0IEI8"/>
<dbReference type="Proteomes" id="UP000005387">
    <property type="component" value="Unassembled WGS sequence"/>
</dbReference>
<feature type="domain" description="Ferritin/DPS" evidence="3">
    <location>
        <begin position="18"/>
        <end position="156"/>
    </location>
</feature>
<reference evidence="4 5" key="1">
    <citation type="submission" date="2010-07" db="EMBL/GenBank/DDBJ databases">
        <title>The draft genome of Paenibacillus curdlanolyticus YK9.</title>
        <authorList>
            <consortium name="US DOE Joint Genome Institute (JGI-PGF)"/>
            <person name="Lucas S."/>
            <person name="Copeland A."/>
            <person name="Lapidus A."/>
            <person name="Cheng J.-F."/>
            <person name="Bruce D."/>
            <person name="Goodwin L."/>
            <person name="Pitluck S."/>
            <person name="Land M.L."/>
            <person name="Hauser L."/>
            <person name="Chang Y.-J."/>
            <person name="Jeffries C."/>
            <person name="Anderson I.J."/>
            <person name="Johnson E."/>
            <person name="Loganathan U."/>
            <person name="Mulhopadhyay B."/>
            <person name="Kyrpides N."/>
            <person name="Woyke T.J."/>
        </authorList>
    </citation>
    <scope>NUCLEOTIDE SEQUENCE [LARGE SCALE GENOMIC DNA]</scope>
    <source>
        <strain evidence="4 5">YK9</strain>
    </source>
</reference>
<dbReference type="InterPro" id="IPR002177">
    <property type="entry name" value="DPS_DNA-bd"/>
</dbReference>
<accession>E0IEI8</accession>
<dbReference type="PANTHER" id="PTHR42932">
    <property type="entry name" value="GENERAL STRESS PROTEIN 20U"/>
    <property type="match status" value="1"/>
</dbReference>